<dbReference type="PANTHER" id="PTHR43486:SF1">
    <property type="entry name" value="LIPID II FLIPPASE MURJ-RELATED"/>
    <property type="match status" value="1"/>
</dbReference>
<protein>
    <submittedName>
        <fullName evidence="9">Putative lipid II flippase MurJ</fullName>
    </submittedName>
</protein>
<feature type="transmembrane region" description="Helical" evidence="8">
    <location>
        <begin position="585"/>
        <end position="602"/>
    </location>
</feature>
<feature type="transmembrane region" description="Helical" evidence="8">
    <location>
        <begin position="515"/>
        <end position="534"/>
    </location>
</feature>
<dbReference type="AlphaFoldDB" id="A0A438H2T0"/>
<evidence type="ECO:0000256" key="5">
    <source>
        <dbReference type="ARBA" id="ARBA00022984"/>
    </source>
</evidence>
<feature type="transmembrane region" description="Helical" evidence="8">
    <location>
        <begin position="204"/>
        <end position="229"/>
    </location>
</feature>
<evidence type="ECO:0000313" key="9">
    <source>
        <dbReference type="EMBL" id="RVW78597.1"/>
    </source>
</evidence>
<feature type="transmembrane region" description="Helical" evidence="8">
    <location>
        <begin position="614"/>
        <end position="633"/>
    </location>
</feature>
<feature type="transmembrane region" description="Helical" evidence="8">
    <location>
        <begin position="639"/>
        <end position="667"/>
    </location>
</feature>
<sequence length="731" mass="80234">MASLNLHSLHSLHSPPHPSRFSSHFLNTISLQFSSPIPFPTLIIRQFNRISRPYCFNEQMDVPLDSSSALSTTMDKNADLVLDSNKNELIRNAVWVGVATIASKILGLLREIVLASVFGIGPVVTAFKYASVIPGFTASLLGEASVFSDSQAFIYVNSTQHKEANIGVNGPIHITMATTLRLCIPPVVKLPEVRRRKLFQHTNAFMFLVGAAVGSVVFVFAESIIHIYAPGFWVLAEGQITREIAIAQVILLHLTENNGSLHNFCCPVGLGFGYMSAEGSNFLPSISPALSSMLIIATCIVYVLMRRLNPLLAGDALSGGMLISFGASIGAFLQWIIQVIMHERMWQNSNPVPWMNVLKDKDVHEVSTVCSLDHGHSYFFSLMLPATISSGLTQIASFTDFYFASLIPGAAAGISCPTENSYLGLIYCIMDWLSFELYIHCHVLILWSKNVVMLIFGHGTIGPTFKHDCTASSTYFLKSGKDFIMASPNGDPHTSSSTLHDTDTCQDMVKGNHQSMVLILPVLSTMCVLAKPIIRVLLQRYAFDSAASTLVSSLFLCYSLGSPFYIIRELLDAIFYALGDGQQPFLITVCAIALNAILDWLFTSRFHLGAQGLALSTSIVTALSVLILFHLLVKKLAGVIDYAALVCPLLLLFSCCVVSGLTTSFAYRTLQSLLSSVFILRFHRIQELLSISMAGLAGIISFFFSTYWCFISPIQTSEGNVRYIEEQIVQF</sequence>
<feature type="transmembrane region" description="Helical" evidence="8">
    <location>
        <begin position="282"/>
        <end position="304"/>
    </location>
</feature>
<keyword evidence="2" id="KW-1003">Cell membrane</keyword>
<keyword evidence="3 8" id="KW-0812">Transmembrane</keyword>
<evidence type="ECO:0000256" key="1">
    <source>
        <dbReference type="ARBA" id="ARBA00004651"/>
    </source>
</evidence>
<evidence type="ECO:0000313" key="10">
    <source>
        <dbReference type="Proteomes" id="UP000288805"/>
    </source>
</evidence>
<evidence type="ECO:0000256" key="7">
    <source>
        <dbReference type="ARBA" id="ARBA00023136"/>
    </source>
</evidence>
<dbReference type="Pfam" id="PF03023">
    <property type="entry name" value="MurJ"/>
    <property type="match status" value="2"/>
</dbReference>
<keyword evidence="4" id="KW-0133">Cell shape</keyword>
<reference evidence="9 10" key="1">
    <citation type="journal article" date="2018" name="PLoS Genet.">
        <title>Population sequencing reveals clonal diversity and ancestral inbreeding in the grapevine cultivar Chardonnay.</title>
        <authorList>
            <person name="Roach M.J."/>
            <person name="Johnson D.L."/>
            <person name="Bohlmann J."/>
            <person name="van Vuuren H.J."/>
            <person name="Jones S.J."/>
            <person name="Pretorius I.S."/>
            <person name="Schmidt S.A."/>
            <person name="Borneman A.R."/>
        </authorList>
    </citation>
    <scope>NUCLEOTIDE SEQUENCE [LARGE SCALE GENOMIC DNA]</scope>
    <source>
        <strain evidence="10">cv. Chardonnay</strain>
        <tissue evidence="9">Leaf</tissue>
    </source>
</reference>
<gene>
    <name evidence="9" type="primary">murJ_2</name>
    <name evidence="9" type="ORF">CK203_046791</name>
</gene>
<keyword evidence="6 8" id="KW-1133">Transmembrane helix</keyword>
<dbReference type="EMBL" id="QGNW01000293">
    <property type="protein sequence ID" value="RVW78597.1"/>
    <property type="molecule type" value="Genomic_DNA"/>
</dbReference>
<comment type="caution">
    <text evidence="9">The sequence shown here is derived from an EMBL/GenBank/DDBJ whole genome shotgun (WGS) entry which is preliminary data.</text>
</comment>
<proteinExistence type="predicted"/>
<evidence type="ECO:0000256" key="8">
    <source>
        <dbReference type="SAM" id="Phobius"/>
    </source>
</evidence>
<evidence type="ECO:0000256" key="3">
    <source>
        <dbReference type="ARBA" id="ARBA00022692"/>
    </source>
</evidence>
<dbReference type="InterPro" id="IPR004268">
    <property type="entry name" value="MurJ"/>
</dbReference>
<keyword evidence="7 8" id="KW-0472">Membrane</keyword>
<feature type="transmembrane region" description="Helical" evidence="8">
    <location>
        <begin position="316"/>
        <end position="337"/>
    </location>
</feature>
<feature type="transmembrane region" description="Helical" evidence="8">
    <location>
        <begin position="688"/>
        <end position="708"/>
    </location>
</feature>
<dbReference type="PANTHER" id="PTHR43486">
    <property type="entry name" value="LIPID II FLIPPASE MURJ-RELATED"/>
    <property type="match status" value="1"/>
</dbReference>
<feature type="transmembrane region" description="Helical" evidence="8">
    <location>
        <begin position="546"/>
        <end position="565"/>
    </location>
</feature>
<organism evidence="9 10">
    <name type="scientific">Vitis vinifera</name>
    <name type="common">Grape</name>
    <dbReference type="NCBI Taxonomy" id="29760"/>
    <lineage>
        <taxon>Eukaryota</taxon>
        <taxon>Viridiplantae</taxon>
        <taxon>Streptophyta</taxon>
        <taxon>Embryophyta</taxon>
        <taxon>Tracheophyta</taxon>
        <taxon>Spermatophyta</taxon>
        <taxon>Magnoliopsida</taxon>
        <taxon>eudicotyledons</taxon>
        <taxon>Gunneridae</taxon>
        <taxon>Pentapetalae</taxon>
        <taxon>rosids</taxon>
        <taxon>Vitales</taxon>
        <taxon>Vitaceae</taxon>
        <taxon>Viteae</taxon>
        <taxon>Vitis</taxon>
    </lineage>
</organism>
<evidence type="ECO:0000256" key="2">
    <source>
        <dbReference type="ARBA" id="ARBA00022475"/>
    </source>
</evidence>
<evidence type="ECO:0000256" key="4">
    <source>
        <dbReference type="ARBA" id="ARBA00022960"/>
    </source>
</evidence>
<evidence type="ECO:0000256" key="6">
    <source>
        <dbReference type="ARBA" id="ARBA00022989"/>
    </source>
</evidence>
<accession>A0A438H2T0</accession>
<keyword evidence="5" id="KW-0573">Peptidoglycan synthesis</keyword>
<name>A0A438H2T0_VITVI</name>
<dbReference type="GO" id="GO:0005886">
    <property type="term" value="C:plasma membrane"/>
    <property type="evidence" value="ECO:0007669"/>
    <property type="project" value="UniProtKB-SubCell"/>
</dbReference>
<dbReference type="Proteomes" id="UP000288805">
    <property type="component" value="Unassembled WGS sequence"/>
</dbReference>
<dbReference type="GO" id="GO:0008360">
    <property type="term" value="P:regulation of cell shape"/>
    <property type="evidence" value="ECO:0007669"/>
    <property type="project" value="UniProtKB-KW"/>
</dbReference>
<comment type="subcellular location">
    <subcellularLocation>
        <location evidence="1">Cell membrane</location>
        <topology evidence="1">Multi-pass membrane protein</topology>
    </subcellularLocation>
</comment>